<keyword evidence="2" id="KW-1185">Reference proteome</keyword>
<dbReference type="EMBL" id="KZ819641">
    <property type="protein sequence ID" value="PWN87183.1"/>
    <property type="molecule type" value="Genomic_DNA"/>
</dbReference>
<name>A0A316YGG1_9BASI</name>
<protein>
    <submittedName>
        <fullName evidence="1">Uncharacterized protein</fullName>
    </submittedName>
</protein>
<proteinExistence type="predicted"/>
<dbReference type="AlphaFoldDB" id="A0A316YGG1"/>
<reference evidence="1 2" key="1">
    <citation type="journal article" date="2018" name="Mol. Biol. Evol.">
        <title>Broad Genomic Sampling Reveals a Smut Pathogenic Ancestry of the Fungal Clade Ustilaginomycotina.</title>
        <authorList>
            <person name="Kijpornyongpan T."/>
            <person name="Mondo S.J."/>
            <person name="Barry K."/>
            <person name="Sandor L."/>
            <person name="Lee J."/>
            <person name="Lipzen A."/>
            <person name="Pangilinan J."/>
            <person name="LaButti K."/>
            <person name="Hainaut M."/>
            <person name="Henrissat B."/>
            <person name="Grigoriev I.V."/>
            <person name="Spatafora J.W."/>
            <person name="Aime M.C."/>
        </authorList>
    </citation>
    <scope>NUCLEOTIDE SEQUENCE [LARGE SCALE GENOMIC DNA]</scope>
    <source>
        <strain evidence="1 2">MCA 4198</strain>
    </source>
</reference>
<accession>A0A316YGG1</accession>
<evidence type="ECO:0000313" key="2">
    <source>
        <dbReference type="Proteomes" id="UP000245768"/>
    </source>
</evidence>
<evidence type="ECO:0000313" key="1">
    <source>
        <dbReference type="EMBL" id="PWN87183.1"/>
    </source>
</evidence>
<dbReference type="GeneID" id="37040328"/>
<dbReference type="Proteomes" id="UP000245768">
    <property type="component" value="Unassembled WGS sequence"/>
</dbReference>
<sequence>MYKSVKVLPLFLFSDFCEISLSPTRRGERASERASRGDGEGVSAGAHSHALACGLRFLAWLACWLEGGRGWGRPLFRFRHQCKRGRWRVSRLKGTNDVLQLRSVWPTYRSLLPNLPLLGLTFAIAAATGSCWGLLGTAEACLLLSLSTCETG</sequence>
<organism evidence="1 2">
    <name type="scientific">Acaromyces ingoldii</name>
    <dbReference type="NCBI Taxonomy" id="215250"/>
    <lineage>
        <taxon>Eukaryota</taxon>
        <taxon>Fungi</taxon>
        <taxon>Dikarya</taxon>
        <taxon>Basidiomycota</taxon>
        <taxon>Ustilaginomycotina</taxon>
        <taxon>Exobasidiomycetes</taxon>
        <taxon>Exobasidiales</taxon>
        <taxon>Cryptobasidiaceae</taxon>
        <taxon>Acaromyces</taxon>
    </lineage>
</organism>
<dbReference type="InParanoid" id="A0A316YGG1"/>
<dbReference type="RefSeq" id="XP_025374381.1">
    <property type="nucleotide sequence ID" value="XM_025518412.1"/>
</dbReference>
<gene>
    <name evidence="1" type="ORF">FA10DRAFT_197578</name>
</gene>